<dbReference type="PANTHER" id="PTHR43133:SF46">
    <property type="entry name" value="RNA POLYMERASE SIGMA-70 FACTOR ECF SUBFAMILY"/>
    <property type="match status" value="1"/>
</dbReference>
<dbReference type="PANTHER" id="PTHR43133">
    <property type="entry name" value="RNA POLYMERASE ECF-TYPE SIGMA FACTO"/>
    <property type="match status" value="1"/>
</dbReference>
<dbReference type="AlphaFoldDB" id="A0A511YEX9"/>
<comment type="similarity">
    <text evidence="1">Belongs to the sigma-70 factor family. ECF subfamily.</text>
</comment>
<reference evidence="6 7" key="1">
    <citation type="submission" date="2019-07" db="EMBL/GenBank/DDBJ databases">
        <title>Whole genome shotgun sequence of Chryseobacterium lathyri NBRC 105250.</title>
        <authorList>
            <person name="Hosoyama A."/>
            <person name="Uohara A."/>
            <person name="Ohji S."/>
            <person name="Ichikawa N."/>
        </authorList>
    </citation>
    <scope>NUCLEOTIDE SEQUENCE [LARGE SCALE GENOMIC DNA]</scope>
    <source>
        <strain evidence="6 7">NBRC 105250</strain>
    </source>
</reference>
<dbReference type="Gene3D" id="1.10.1740.10">
    <property type="match status" value="1"/>
</dbReference>
<evidence type="ECO:0000313" key="6">
    <source>
        <dbReference type="EMBL" id="GEN73755.1"/>
    </source>
</evidence>
<dbReference type="GO" id="GO:0003677">
    <property type="term" value="F:DNA binding"/>
    <property type="evidence" value="ECO:0007669"/>
    <property type="project" value="InterPro"/>
</dbReference>
<dbReference type="InterPro" id="IPR036388">
    <property type="entry name" value="WH-like_DNA-bd_sf"/>
</dbReference>
<keyword evidence="4" id="KW-0804">Transcription</keyword>
<dbReference type="InterPro" id="IPR013325">
    <property type="entry name" value="RNA_pol_sigma_r2"/>
</dbReference>
<dbReference type="Gene3D" id="1.10.10.10">
    <property type="entry name" value="Winged helix-like DNA-binding domain superfamily/Winged helix DNA-binding domain"/>
    <property type="match status" value="1"/>
</dbReference>
<name>A0A511YEX9_9FLAO</name>
<evidence type="ECO:0000313" key="7">
    <source>
        <dbReference type="Proteomes" id="UP000321150"/>
    </source>
</evidence>
<evidence type="ECO:0000256" key="4">
    <source>
        <dbReference type="ARBA" id="ARBA00023163"/>
    </source>
</evidence>
<dbReference type="SUPFAM" id="SSF88946">
    <property type="entry name" value="Sigma2 domain of RNA polymerase sigma factors"/>
    <property type="match status" value="1"/>
</dbReference>
<keyword evidence="3" id="KW-0731">Sigma factor</keyword>
<dbReference type="RefSeq" id="WP_111960591.1">
    <property type="nucleotide sequence ID" value="NZ_BJYI01000020.1"/>
</dbReference>
<evidence type="ECO:0000256" key="1">
    <source>
        <dbReference type="ARBA" id="ARBA00010641"/>
    </source>
</evidence>
<dbReference type="NCBIfam" id="TIGR02937">
    <property type="entry name" value="sigma70-ECF"/>
    <property type="match status" value="1"/>
</dbReference>
<dbReference type="InterPro" id="IPR014284">
    <property type="entry name" value="RNA_pol_sigma-70_dom"/>
</dbReference>
<dbReference type="OrthoDB" id="1100095at2"/>
<feature type="domain" description="RNA polymerase sigma factor 70 region 4 type 2" evidence="5">
    <location>
        <begin position="124"/>
        <end position="163"/>
    </location>
</feature>
<gene>
    <name evidence="6" type="ORF">CLA01_38270</name>
</gene>
<dbReference type="InterPro" id="IPR039425">
    <property type="entry name" value="RNA_pol_sigma-70-like"/>
</dbReference>
<sequence length="173" mass="20429">MTFFRRQTSEKSAYEGLYFRYKHDIFACITRKVENRDDVLDVMQEVCIHLWKSRDKIFSGNAEAIIFNTCKQEISKFYRRTNKKLYSEELFYDLEDSSAQEFKAVKKKEHQLVALEKSIELIIPPLRKTIFKMSKLQGIPHEQIATQLDMSKGAVENQIAKAMIFLKKYHSNC</sequence>
<evidence type="ECO:0000256" key="3">
    <source>
        <dbReference type="ARBA" id="ARBA00023082"/>
    </source>
</evidence>
<comment type="caution">
    <text evidence="6">The sequence shown here is derived from an EMBL/GenBank/DDBJ whole genome shotgun (WGS) entry which is preliminary data.</text>
</comment>
<dbReference type="EMBL" id="BJYI01000020">
    <property type="protein sequence ID" value="GEN73755.1"/>
    <property type="molecule type" value="Genomic_DNA"/>
</dbReference>
<dbReference type="GO" id="GO:0006352">
    <property type="term" value="P:DNA-templated transcription initiation"/>
    <property type="evidence" value="ECO:0007669"/>
    <property type="project" value="InterPro"/>
</dbReference>
<dbReference type="GO" id="GO:0016987">
    <property type="term" value="F:sigma factor activity"/>
    <property type="evidence" value="ECO:0007669"/>
    <property type="project" value="UniProtKB-KW"/>
</dbReference>
<keyword evidence="2" id="KW-0805">Transcription regulation</keyword>
<proteinExistence type="inferred from homology"/>
<dbReference type="InterPro" id="IPR013324">
    <property type="entry name" value="RNA_pol_sigma_r3/r4-like"/>
</dbReference>
<dbReference type="Proteomes" id="UP000321150">
    <property type="component" value="Unassembled WGS sequence"/>
</dbReference>
<dbReference type="Pfam" id="PF08281">
    <property type="entry name" value="Sigma70_r4_2"/>
    <property type="match status" value="1"/>
</dbReference>
<organism evidence="6 7">
    <name type="scientific">Chryseobacterium lathyri</name>
    <dbReference type="NCBI Taxonomy" id="395933"/>
    <lineage>
        <taxon>Bacteria</taxon>
        <taxon>Pseudomonadati</taxon>
        <taxon>Bacteroidota</taxon>
        <taxon>Flavobacteriia</taxon>
        <taxon>Flavobacteriales</taxon>
        <taxon>Weeksellaceae</taxon>
        <taxon>Chryseobacterium group</taxon>
        <taxon>Chryseobacterium</taxon>
    </lineage>
</organism>
<dbReference type="InterPro" id="IPR013249">
    <property type="entry name" value="RNA_pol_sigma70_r4_t2"/>
</dbReference>
<protein>
    <recommendedName>
        <fullName evidence="5">RNA polymerase sigma factor 70 region 4 type 2 domain-containing protein</fullName>
    </recommendedName>
</protein>
<evidence type="ECO:0000259" key="5">
    <source>
        <dbReference type="Pfam" id="PF08281"/>
    </source>
</evidence>
<evidence type="ECO:0000256" key="2">
    <source>
        <dbReference type="ARBA" id="ARBA00023015"/>
    </source>
</evidence>
<accession>A0A511YEX9</accession>
<dbReference type="SUPFAM" id="SSF88659">
    <property type="entry name" value="Sigma3 and sigma4 domains of RNA polymerase sigma factors"/>
    <property type="match status" value="1"/>
</dbReference>